<reference evidence="1" key="1">
    <citation type="submission" date="2023-10" db="EMBL/GenBank/DDBJ databases">
        <authorList>
            <person name="Rodriguez Cubillos JULIANA M."/>
            <person name="De Vega J."/>
        </authorList>
    </citation>
    <scope>NUCLEOTIDE SEQUENCE</scope>
</reference>
<evidence type="ECO:0000313" key="2">
    <source>
        <dbReference type="Proteomes" id="UP001177021"/>
    </source>
</evidence>
<protein>
    <submittedName>
        <fullName evidence="1">Uncharacterized protein</fullName>
    </submittedName>
</protein>
<name>A0ACB0KN78_TRIPR</name>
<dbReference type="EMBL" id="CASHSV030000311">
    <property type="protein sequence ID" value="CAJ2657374.1"/>
    <property type="molecule type" value="Genomic_DNA"/>
</dbReference>
<accession>A0ACB0KN78</accession>
<keyword evidence="2" id="KW-1185">Reference proteome</keyword>
<evidence type="ECO:0000313" key="1">
    <source>
        <dbReference type="EMBL" id="CAJ2657374.1"/>
    </source>
</evidence>
<dbReference type="Proteomes" id="UP001177021">
    <property type="component" value="Unassembled WGS sequence"/>
</dbReference>
<organism evidence="1 2">
    <name type="scientific">Trifolium pratense</name>
    <name type="common">Red clover</name>
    <dbReference type="NCBI Taxonomy" id="57577"/>
    <lineage>
        <taxon>Eukaryota</taxon>
        <taxon>Viridiplantae</taxon>
        <taxon>Streptophyta</taxon>
        <taxon>Embryophyta</taxon>
        <taxon>Tracheophyta</taxon>
        <taxon>Spermatophyta</taxon>
        <taxon>Magnoliopsida</taxon>
        <taxon>eudicotyledons</taxon>
        <taxon>Gunneridae</taxon>
        <taxon>Pentapetalae</taxon>
        <taxon>rosids</taxon>
        <taxon>fabids</taxon>
        <taxon>Fabales</taxon>
        <taxon>Fabaceae</taxon>
        <taxon>Papilionoideae</taxon>
        <taxon>50 kb inversion clade</taxon>
        <taxon>NPAAA clade</taxon>
        <taxon>Hologalegina</taxon>
        <taxon>IRL clade</taxon>
        <taxon>Trifolieae</taxon>
        <taxon>Trifolium</taxon>
    </lineage>
</organism>
<comment type="caution">
    <text evidence="1">The sequence shown here is derived from an EMBL/GenBank/DDBJ whole genome shotgun (WGS) entry which is preliminary data.</text>
</comment>
<proteinExistence type="predicted"/>
<sequence length="79" mass="8846">MLVAQIMLKDSYFNRLLQSILSSFQIQQVVSEHDVLSCSSFGLLWCGLCGLRETIDCSEVQQIQCIICWTGSRLFPTGG</sequence>
<gene>
    <name evidence="1" type="ORF">MILVUS5_LOCUS23962</name>
</gene>